<keyword evidence="2" id="KW-0812">Transmembrane</keyword>
<dbReference type="EMBL" id="CP000910">
    <property type="protein sequence ID" value="ABY22228.1"/>
    <property type="molecule type" value="Genomic_DNA"/>
</dbReference>
<keyword evidence="2" id="KW-1133">Transmembrane helix</keyword>
<evidence type="ECO:0000313" key="4">
    <source>
        <dbReference type="EMBL" id="ABY22228.1"/>
    </source>
</evidence>
<accession>A9WM96</accession>
<dbReference type="Gene3D" id="3.30.70.2390">
    <property type="match status" value="1"/>
</dbReference>
<proteinExistence type="predicted"/>
<dbReference type="HOGENOM" id="CLU_110134_1_0_11"/>
<dbReference type="RefSeq" id="WP_012243932.1">
    <property type="nucleotide sequence ID" value="NC_010168.1"/>
</dbReference>
<feature type="region of interest" description="Disordered" evidence="1">
    <location>
        <begin position="1"/>
        <end position="23"/>
    </location>
</feature>
<keyword evidence="5" id="KW-1185">Reference proteome</keyword>
<name>A9WM96_RENSM</name>
<organism evidence="4 5">
    <name type="scientific">Renibacterium salmoninarum (strain ATCC 33209 / DSM 20767 / JCM 11484 / NBRC 15589 / NCIMB 2235)</name>
    <dbReference type="NCBI Taxonomy" id="288705"/>
    <lineage>
        <taxon>Bacteria</taxon>
        <taxon>Bacillati</taxon>
        <taxon>Actinomycetota</taxon>
        <taxon>Actinomycetes</taxon>
        <taxon>Micrococcales</taxon>
        <taxon>Micrococcaceae</taxon>
        <taxon>Renibacterium</taxon>
    </lineage>
</organism>
<feature type="compositionally biased region" description="Pro residues" evidence="1">
    <location>
        <begin position="101"/>
        <end position="110"/>
    </location>
</feature>
<dbReference type="STRING" id="288705.RSal33209_0478"/>
<dbReference type="Pfam" id="PF13399">
    <property type="entry name" value="LytR_C"/>
    <property type="match status" value="1"/>
</dbReference>
<feature type="compositionally biased region" description="Low complexity" evidence="1">
    <location>
        <begin position="70"/>
        <end position="100"/>
    </location>
</feature>
<evidence type="ECO:0000256" key="1">
    <source>
        <dbReference type="SAM" id="MobiDB-lite"/>
    </source>
</evidence>
<keyword evidence="2" id="KW-0472">Membrane</keyword>
<reference evidence="5" key="1">
    <citation type="journal article" date="2008" name="J. Bacteriol.">
        <title>Genome sequence of the fish pathogen Renibacterium salmoninarum suggests reductive evolution away from an environmental Arthrobacter ancestor.</title>
        <authorList>
            <person name="Wiens G.D."/>
            <person name="Rockey D.D."/>
            <person name="Wu Z."/>
            <person name="Chang J."/>
            <person name="Levy R."/>
            <person name="Crane S."/>
            <person name="Chen D.S."/>
            <person name="Capri G.R."/>
            <person name="Burnett J.R."/>
            <person name="Sudheesh P.S."/>
            <person name="Schipma M.J."/>
            <person name="Burd H."/>
            <person name="Bhattacharyya A."/>
            <person name="Rhodes L.D."/>
            <person name="Kaul R."/>
            <person name="Strom M.S."/>
        </authorList>
    </citation>
    <scope>NUCLEOTIDE SEQUENCE [LARGE SCALE GENOMIC DNA]</scope>
    <source>
        <strain evidence="5">ATCC 33209 / DSM 20767 / JCM 11484 / NBRC 15589 / NCIMB 2235</strain>
    </source>
</reference>
<feature type="transmembrane region" description="Helical" evidence="2">
    <location>
        <begin position="33"/>
        <end position="54"/>
    </location>
</feature>
<dbReference type="AlphaFoldDB" id="A9WM96"/>
<dbReference type="Proteomes" id="UP000002007">
    <property type="component" value="Chromosome"/>
</dbReference>
<dbReference type="eggNOG" id="ENOG50330SA">
    <property type="taxonomic scope" value="Bacteria"/>
</dbReference>
<sequence>MSNYPRDEFDNIPESSSRQGVHRTAMAAPRRSLWPILVFAVVALVVGGVAFFAISRLPGSPADAQGGDKSSSASASSQTSSSPSSAAPTTPPATASSTPPTSTPPPPPPVDKTQPVNVYNATLTAGLGARVSQQVRNDGWTVGATTNWQGPAQPSSVIFYNGAAQKPNADELGKLLGITRLVDTADLGIPLAVVLGPGAQ</sequence>
<evidence type="ECO:0000313" key="5">
    <source>
        <dbReference type="Proteomes" id="UP000002007"/>
    </source>
</evidence>
<dbReference type="KEGG" id="rsa:RSal33209_0478"/>
<dbReference type="InterPro" id="IPR027381">
    <property type="entry name" value="LytR/CpsA/Psr_C"/>
</dbReference>
<protein>
    <recommendedName>
        <fullName evidence="3">LytR/CpsA/Psr regulator C-terminal domain-containing protein</fullName>
    </recommendedName>
</protein>
<evidence type="ECO:0000256" key="2">
    <source>
        <dbReference type="SAM" id="Phobius"/>
    </source>
</evidence>
<gene>
    <name evidence="4" type="ordered locus">RSal33209_0478</name>
</gene>
<feature type="domain" description="LytR/CpsA/Psr regulator C-terminal" evidence="3">
    <location>
        <begin position="115"/>
        <end position="197"/>
    </location>
</feature>
<evidence type="ECO:0000259" key="3">
    <source>
        <dbReference type="Pfam" id="PF13399"/>
    </source>
</evidence>
<feature type="region of interest" description="Disordered" evidence="1">
    <location>
        <begin position="61"/>
        <end position="115"/>
    </location>
</feature>